<gene>
    <name evidence="8" type="ORF">GS505_07070</name>
</gene>
<evidence type="ECO:0000256" key="3">
    <source>
        <dbReference type="ARBA" id="ARBA00022989"/>
    </source>
</evidence>
<dbReference type="GO" id="GO:0016020">
    <property type="term" value="C:membrane"/>
    <property type="evidence" value="ECO:0007669"/>
    <property type="project" value="UniProtKB-SubCell"/>
</dbReference>
<keyword evidence="2 6" id="KW-0812">Transmembrane</keyword>
<comment type="subcellular location">
    <subcellularLocation>
        <location evidence="1">Membrane</location>
        <topology evidence="1">Multi-pass membrane protein</topology>
    </subcellularLocation>
</comment>
<feature type="transmembrane region" description="Helical" evidence="6">
    <location>
        <begin position="128"/>
        <end position="146"/>
    </location>
</feature>
<keyword evidence="4 6" id="KW-0472">Membrane</keyword>
<evidence type="ECO:0000256" key="1">
    <source>
        <dbReference type="ARBA" id="ARBA00004141"/>
    </source>
</evidence>
<dbReference type="InterPro" id="IPR049453">
    <property type="entry name" value="Memb_transporter_dom"/>
</dbReference>
<feature type="transmembrane region" description="Helical" evidence="6">
    <location>
        <begin position="411"/>
        <end position="436"/>
    </location>
</feature>
<feature type="transmembrane region" description="Helical" evidence="6">
    <location>
        <begin position="152"/>
        <end position="173"/>
    </location>
</feature>
<reference evidence="8" key="1">
    <citation type="journal article" date="2020" name="Environ. Microbiol.">
        <title>The novel and transferable erm(51) gene confers Macrolides, Lincosamides, and Streptogramins B (MLSB) resistance to clonal Rhodococcus equi in the environment.</title>
        <authorList>
            <person name="Huber L."/>
            <person name="Giguere S."/>
            <person name="Slovis N.M."/>
            <person name="Alvarez-Narvaez S."/>
            <person name="Hart K.A."/>
            <person name="Greiter M."/>
            <person name="Morris E.R.A."/>
            <person name="Cohen N.D."/>
        </authorList>
    </citation>
    <scope>NUCLEOTIDE SEQUENCE</scope>
    <source>
        <strain evidence="8">Lh_141_1</strain>
    </source>
</reference>
<evidence type="ECO:0000256" key="5">
    <source>
        <dbReference type="SAM" id="MobiDB-lite"/>
    </source>
</evidence>
<dbReference type="Pfam" id="PF13515">
    <property type="entry name" value="FUSC_2"/>
    <property type="match status" value="1"/>
</dbReference>
<feature type="region of interest" description="Disordered" evidence="5">
    <location>
        <begin position="303"/>
        <end position="324"/>
    </location>
</feature>
<organism evidence="8 9">
    <name type="scientific">Rhodococcus hoagii</name>
    <name type="common">Corynebacterium equii</name>
    <dbReference type="NCBI Taxonomy" id="43767"/>
    <lineage>
        <taxon>Bacteria</taxon>
        <taxon>Bacillati</taxon>
        <taxon>Actinomycetota</taxon>
        <taxon>Actinomycetes</taxon>
        <taxon>Mycobacteriales</taxon>
        <taxon>Nocardiaceae</taxon>
        <taxon>Prescottella</taxon>
    </lineage>
</organism>
<evidence type="ECO:0000256" key="2">
    <source>
        <dbReference type="ARBA" id="ARBA00022692"/>
    </source>
</evidence>
<feature type="domain" description="Integral membrane bound transporter" evidence="7">
    <location>
        <begin position="341"/>
        <end position="466"/>
    </location>
</feature>
<evidence type="ECO:0000259" key="7">
    <source>
        <dbReference type="Pfam" id="PF13515"/>
    </source>
</evidence>
<feature type="transmembrane region" description="Helical" evidence="6">
    <location>
        <begin position="352"/>
        <end position="369"/>
    </location>
</feature>
<feature type="transmembrane region" description="Helical" evidence="6">
    <location>
        <begin position="381"/>
        <end position="399"/>
    </location>
</feature>
<feature type="region of interest" description="Disordered" evidence="5">
    <location>
        <begin position="651"/>
        <end position="672"/>
    </location>
</feature>
<name>A0AAE4ZFE9_RHOHA</name>
<feature type="transmembrane region" description="Helical" evidence="6">
    <location>
        <begin position="80"/>
        <end position="100"/>
    </location>
</feature>
<dbReference type="Proteomes" id="UP000605618">
    <property type="component" value="Unassembled WGS sequence"/>
</dbReference>
<keyword evidence="3 6" id="KW-1133">Transmembrane helix</keyword>
<evidence type="ECO:0000313" key="8">
    <source>
        <dbReference type="EMBL" id="NKS25610.1"/>
    </source>
</evidence>
<feature type="transmembrane region" description="Helical" evidence="6">
    <location>
        <begin position="29"/>
        <end position="47"/>
    </location>
</feature>
<dbReference type="AlphaFoldDB" id="A0AAE4ZFE9"/>
<proteinExistence type="predicted"/>
<dbReference type="EMBL" id="WUYZ01000001">
    <property type="protein sequence ID" value="NKS25610.1"/>
    <property type="molecule type" value="Genomic_DNA"/>
</dbReference>
<accession>A0AAE4ZFE9</accession>
<sequence>MTARDVGAMRRLVRYLTITDPGFFRLRRALTTVSALAGAVAILTAMGHTLNHTMPAVLLGAFVAVQASSAVKDATQRDRVLTTAFLVVPALAAVGLATLLQRFGEAADVAFVGVLFLAVWIRRWGPSGFAAGMVAYVSYFYTLVLHATTADLPLLCAGVCAGVLVTLIVRAFVLPERPGREITSLVTALRSATRAALEIATRCGGGDRALDRALNRVETTVVLIEDWLDRNDAESVIGVSNETFSQMVFDARFETETACEALAGGADAALAHASIGSSGAKLVARAIAAQARLADATHGHRACAGSVREHRPPPVAPRTDASRVSSTTRSAVQVAVATSVAAWLGSAVDAAHWYWAVITAFLVYTGTSTRGEVMVRAGERVAGTVGGVVAGMFAVGAVGDNVAGQTSVVMGSVFLAFYLVAVDYVFQTFFLTVMLAGMYELLGEFSAGLLFVRAEETAIGAAVGIVAAHTVLASSSRDVFTSAVDRYLARLSSLIGKAVSRRNRSVPPVEVLNEVRALDTDLAEIEAAASTLVEDPATRGRRSVLRLLRRLQGINRAAHGLAAVGAGAGVPDATPARRLDESRSVDVVACAVRDGIELARQRNVGAKAVPIPRTGTGQVETGRSAPVASCEDGIRLAALNRIGRLVADLSSAPNASDRARTGSAAERNGGKR</sequence>
<comment type="caution">
    <text evidence="8">The sequence shown here is derived from an EMBL/GenBank/DDBJ whole genome shotgun (WGS) entry which is preliminary data.</text>
</comment>
<evidence type="ECO:0000256" key="4">
    <source>
        <dbReference type="ARBA" id="ARBA00023136"/>
    </source>
</evidence>
<evidence type="ECO:0000313" key="9">
    <source>
        <dbReference type="Proteomes" id="UP000605618"/>
    </source>
</evidence>
<feature type="transmembrane region" description="Helical" evidence="6">
    <location>
        <begin position="53"/>
        <end position="71"/>
    </location>
</feature>
<protein>
    <recommendedName>
        <fullName evidence="7">Integral membrane bound transporter domain-containing protein</fullName>
    </recommendedName>
</protein>
<evidence type="ECO:0000256" key="6">
    <source>
        <dbReference type="SAM" id="Phobius"/>
    </source>
</evidence>